<dbReference type="AlphaFoldDB" id="E4XSR9"/>
<organism evidence="1">
    <name type="scientific">Oikopleura dioica</name>
    <name type="common">Tunicate</name>
    <dbReference type="NCBI Taxonomy" id="34765"/>
    <lineage>
        <taxon>Eukaryota</taxon>
        <taxon>Metazoa</taxon>
        <taxon>Chordata</taxon>
        <taxon>Tunicata</taxon>
        <taxon>Appendicularia</taxon>
        <taxon>Copelata</taxon>
        <taxon>Oikopleuridae</taxon>
        <taxon>Oikopleura</taxon>
    </lineage>
</organism>
<evidence type="ECO:0000313" key="1">
    <source>
        <dbReference type="EMBL" id="CBY12781.1"/>
    </source>
</evidence>
<dbReference type="EMBL" id="FN656434">
    <property type="protein sequence ID" value="CBY41427.1"/>
    <property type="molecule type" value="Genomic_DNA"/>
</dbReference>
<dbReference type="EMBL" id="FN653139">
    <property type="protein sequence ID" value="CBY12781.1"/>
    <property type="molecule type" value="Genomic_DNA"/>
</dbReference>
<name>E4XSR9_OIKDI</name>
<dbReference type="GO" id="GO:0000387">
    <property type="term" value="P:spliceosomal snRNP assembly"/>
    <property type="evidence" value="ECO:0007669"/>
    <property type="project" value="InterPro"/>
</dbReference>
<dbReference type="Proteomes" id="UP000001307">
    <property type="component" value="Unassembled WGS sequence"/>
</dbReference>
<accession>E4XSR9</accession>
<keyword evidence="3" id="KW-1185">Reference proteome</keyword>
<dbReference type="Gene3D" id="1.20.58.1070">
    <property type="match status" value="1"/>
</dbReference>
<protein>
    <submittedName>
        <fullName evidence="1">Uncharacterized protein</fullName>
    </submittedName>
</protein>
<gene>
    <name evidence="1" type="ORF">GSOID_T00002840001</name>
    <name evidence="2" type="ORF">GSOID_T00023500001</name>
</gene>
<proteinExistence type="predicted"/>
<evidence type="ECO:0000313" key="2">
    <source>
        <dbReference type="EMBL" id="CBY41427.1"/>
    </source>
</evidence>
<dbReference type="Proteomes" id="UP000011014">
    <property type="component" value="Unassembled WGS sequence"/>
</dbReference>
<dbReference type="InParanoid" id="E4XSR9"/>
<sequence>MPPVLRVVLRLTSHQISGLFDLFAELIEANQALQLALAEWIFAVLCVQQTPYEPAIASRIRAICRNCRKVRFQIVSYLYCNFKV</sequence>
<dbReference type="Pfam" id="PF04938">
    <property type="entry name" value="SIP1"/>
    <property type="match status" value="1"/>
</dbReference>
<reference evidence="1" key="1">
    <citation type="journal article" date="2010" name="Science">
        <title>Plasticity of animal genome architecture unmasked by rapid evolution of a pelagic tunicate.</title>
        <authorList>
            <person name="Denoeud F."/>
            <person name="Henriet S."/>
            <person name="Mungpakdee S."/>
            <person name="Aury J.M."/>
            <person name="Da Silva C."/>
            <person name="Brinkmann H."/>
            <person name="Mikhaleva J."/>
            <person name="Olsen L.C."/>
            <person name="Jubin C."/>
            <person name="Canestro C."/>
            <person name="Bouquet J.M."/>
            <person name="Danks G."/>
            <person name="Poulain J."/>
            <person name="Campsteijn C."/>
            <person name="Adamski M."/>
            <person name="Cross I."/>
            <person name="Yadetie F."/>
            <person name="Muffato M."/>
            <person name="Louis A."/>
            <person name="Butcher S."/>
            <person name="Tsagkogeorga G."/>
            <person name="Konrad A."/>
            <person name="Singh S."/>
            <person name="Jensen M.F."/>
            <person name="Cong E.H."/>
            <person name="Eikeseth-Otteraa H."/>
            <person name="Noel B."/>
            <person name="Anthouard V."/>
            <person name="Porcel B.M."/>
            <person name="Kachouri-Lafond R."/>
            <person name="Nishino A."/>
            <person name="Ugolini M."/>
            <person name="Chourrout P."/>
            <person name="Nishida H."/>
            <person name="Aasland R."/>
            <person name="Huzurbazar S."/>
            <person name="Westhof E."/>
            <person name="Delsuc F."/>
            <person name="Lehrach H."/>
            <person name="Reinhardt R."/>
            <person name="Weissenbach J."/>
            <person name="Roy S.W."/>
            <person name="Artiguenave F."/>
            <person name="Postlethwait J.H."/>
            <person name="Manak J.R."/>
            <person name="Thompson E.M."/>
            <person name="Jaillon O."/>
            <person name="Du Pasquier L."/>
            <person name="Boudinot P."/>
            <person name="Liberles D.A."/>
            <person name="Volff J.N."/>
            <person name="Philippe H."/>
            <person name="Lenhard B."/>
            <person name="Roest Crollius H."/>
            <person name="Wincker P."/>
            <person name="Chourrout D."/>
        </authorList>
    </citation>
    <scope>NUCLEOTIDE SEQUENCE [LARGE SCALE GENOMIC DNA]</scope>
</reference>
<dbReference type="InterPro" id="IPR035426">
    <property type="entry name" value="Gemin2/Brr1"/>
</dbReference>
<evidence type="ECO:0000313" key="3">
    <source>
        <dbReference type="Proteomes" id="UP000001307"/>
    </source>
</evidence>